<evidence type="ECO:0000256" key="1">
    <source>
        <dbReference type="ARBA" id="ARBA00006432"/>
    </source>
</evidence>
<organism evidence="5 6">
    <name type="scientific">Paracoccus isoporae</name>
    <dbReference type="NCBI Taxonomy" id="591205"/>
    <lineage>
        <taxon>Bacteria</taxon>
        <taxon>Pseudomonadati</taxon>
        <taxon>Pseudomonadota</taxon>
        <taxon>Alphaproteobacteria</taxon>
        <taxon>Rhodobacterales</taxon>
        <taxon>Paracoccaceae</taxon>
        <taxon>Paracoccus</taxon>
    </lineage>
</organism>
<dbReference type="InterPro" id="IPR042099">
    <property type="entry name" value="ANL_N_sf"/>
</dbReference>
<dbReference type="RefSeq" id="WP_090524955.1">
    <property type="nucleotide sequence ID" value="NZ_FNAH01000010.1"/>
</dbReference>
<dbReference type="InterPro" id="IPR045851">
    <property type="entry name" value="AMP-bd_C_sf"/>
</dbReference>
<dbReference type="GO" id="GO:0016405">
    <property type="term" value="F:CoA-ligase activity"/>
    <property type="evidence" value="ECO:0007669"/>
    <property type="project" value="TreeGrafter"/>
</dbReference>
<evidence type="ECO:0000259" key="3">
    <source>
        <dbReference type="Pfam" id="PF00501"/>
    </source>
</evidence>
<dbReference type="PANTHER" id="PTHR24096">
    <property type="entry name" value="LONG-CHAIN-FATTY-ACID--COA LIGASE"/>
    <property type="match status" value="1"/>
</dbReference>
<evidence type="ECO:0000259" key="4">
    <source>
        <dbReference type="Pfam" id="PF13193"/>
    </source>
</evidence>
<dbReference type="STRING" id="591205.SAMN05421538_110102"/>
<dbReference type="EMBL" id="FNAH01000010">
    <property type="protein sequence ID" value="SDE74075.1"/>
    <property type="molecule type" value="Genomic_DNA"/>
</dbReference>
<dbReference type="SUPFAM" id="SSF56801">
    <property type="entry name" value="Acetyl-CoA synthetase-like"/>
    <property type="match status" value="1"/>
</dbReference>
<feature type="domain" description="AMP-dependent synthetase/ligase" evidence="3">
    <location>
        <begin position="32"/>
        <end position="376"/>
    </location>
</feature>
<keyword evidence="2 5" id="KW-0436">Ligase</keyword>
<protein>
    <submittedName>
        <fullName evidence="5">Acyl-CoA synthetase (AMP-forming)/AMP-acid ligase II</fullName>
    </submittedName>
</protein>
<dbReference type="Pfam" id="PF13193">
    <property type="entry name" value="AMP-binding_C"/>
    <property type="match status" value="1"/>
</dbReference>
<dbReference type="Gene3D" id="3.30.300.30">
    <property type="match status" value="1"/>
</dbReference>
<dbReference type="AlphaFoldDB" id="A0A1G7FEU4"/>
<gene>
    <name evidence="5" type="ORF">SAMN05421538_110102</name>
</gene>
<evidence type="ECO:0000313" key="5">
    <source>
        <dbReference type="EMBL" id="SDE74075.1"/>
    </source>
</evidence>
<dbReference type="OrthoDB" id="9803968at2"/>
<dbReference type="Proteomes" id="UP000199344">
    <property type="component" value="Unassembled WGS sequence"/>
</dbReference>
<keyword evidence="6" id="KW-1185">Reference proteome</keyword>
<dbReference type="Gene3D" id="3.40.50.12780">
    <property type="entry name" value="N-terminal domain of ligase-like"/>
    <property type="match status" value="1"/>
</dbReference>
<evidence type="ECO:0000256" key="2">
    <source>
        <dbReference type="ARBA" id="ARBA00022598"/>
    </source>
</evidence>
<comment type="similarity">
    <text evidence="1">Belongs to the ATP-dependent AMP-binding enzyme family.</text>
</comment>
<feature type="domain" description="AMP-binding enzyme C-terminal" evidence="4">
    <location>
        <begin position="427"/>
        <end position="499"/>
    </location>
</feature>
<accession>A0A1G7FEU4</accession>
<dbReference type="PANTHER" id="PTHR24096:SF149">
    <property type="entry name" value="AMP-BINDING DOMAIN-CONTAINING PROTEIN-RELATED"/>
    <property type="match status" value="1"/>
</dbReference>
<sequence length="519" mass="56082">MSGAQVNGIAPEASALDEAQTLRRIHELLERGAPDRIAIQDHDGREYSYGDLTRLVGEMADLLRDHGVRPGDRVMVVSENCVTFIVATLALSRLDAWALLVNARLTEAEIARLTEVADIRCALFTAEASKNARAHAEIMQASVIGRLDCGEVLVSPPRLDSRAEPVEEGSDQPGVLIYTSGTVGEPKGVVLSHGNLLFMCFSSSKLRRITPEDTTLAVLPGTHIFGLTSVFLAALARGSRLVLMSRFDAQQVLDHLAQGVTICPAVPQIFAALLRHLREAGLDTPRHSLRYIYAGGAPLDLGLKQRVEAAFGLTLHNGYGQTEAAPGISTTRLDLPREDSSVGLPIPGTEVVIHNPDEHGVGELWARGPNVMKGYYRNPEATRAALTEDGFLRTGDLARQDGDGALHIVGRLKELIVHSGFNVYPPEVEAVLTAHPAVSTSAVVGMARKGDEDVIAFVTAHSDVTEAELRDWARRHIAPYKVPARVIIAEALPQAATGKITKAKLLDHFRDQLEDEGQN</sequence>
<name>A0A1G7FEU4_9RHOB</name>
<reference evidence="5 6" key="1">
    <citation type="submission" date="2016-10" db="EMBL/GenBank/DDBJ databases">
        <authorList>
            <person name="de Groot N.N."/>
        </authorList>
    </citation>
    <scope>NUCLEOTIDE SEQUENCE [LARGE SCALE GENOMIC DNA]</scope>
    <source>
        <strain evidence="5 6">DSM 22220</strain>
    </source>
</reference>
<proteinExistence type="inferred from homology"/>
<dbReference type="InterPro" id="IPR025110">
    <property type="entry name" value="AMP-bd_C"/>
</dbReference>
<dbReference type="Pfam" id="PF00501">
    <property type="entry name" value="AMP-binding"/>
    <property type="match status" value="1"/>
</dbReference>
<dbReference type="InterPro" id="IPR000873">
    <property type="entry name" value="AMP-dep_synth/lig_dom"/>
</dbReference>
<evidence type="ECO:0000313" key="6">
    <source>
        <dbReference type="Proteomes" id="UP000199344"/>
    </source>
</evidence>